<reference evidence="2 3" key="1">
    <citation type="journal article" date="2016" name="Nat. Commun.">
        <title>Thousands of microbial genomes shed light on interconnected biogeochemical processes in an aquifer system.</title>
        <authorList>
            <person name="Anantharaman K."/>
            <person name="Brown C.T."/>
            <person name="Hug L.A."/>
            <person name="Sharon I."/>
            <person name="Castelle C.J."/>
            <person name="Probst A.J."/>
            <person name="Thomas B.C."/>
            <person name="Singh A."/>
            <person name="Wilkins M.J."/>
            <person name="Karaoz U."/>
            <person name="Brodie E.L."/>
            <person name="Williams K.H."/>
            <person name="Hubbard S.S."/>
            <person name="Banfield J.F."/>
        </authorList>
    </citation>
    <scope>NUCLEOTIDE SEQUENCE [LARGE SCALE GENOMIC DNA]</scope>
</reference>
<sequence length="196" mass="21185">MNLPILNTRNTLDVNLMPSDSASGSRALYHRYAQKISIFQAIIIISICVGLLGARFAISAGIKVSKASIEREKEIILAQETTLNTVNRIIVKAEAFSKVAPSQKKFSPLLSKIPELLPSGTILQSMTVNELSVMLKGSTIGALEVAKLMEVATDPAKGGSTFADAQLQELAIDPRTNEVQFSVMLQLKNDSEEAEP</sequence>
<dbReference type="AlphaFoldDB" id="A0A1F4VR35"/>
<evidence type="ECO:0000313" key="3">
    <source>
        <dbReference type="Proteomes" id="UP000178964"/>
    </source>
</evidence>
<organism evidence="2 3">
    <name type="scientific">candidate division WWE3 bacterium RIFCSPLOWO2_01_FULL_42_11</name>
    <dbReference type="NCBI Taxonomy" id="1802627"/>
    <lineage>
        <taxon>Bacteria</taxon>
        <taxon>Katanobacteria</taxon>
    </lineage>
</organism>
<gene>
    <name evidence="2" type="ORF">A3A70_01735</name>
</gene>
<dbReference type="EMBL" id="MEVK01000011">
    <property type="protein sequence ID" value="OGC59661.1"/>
    <property type="molecule type" value="Genomic_DNA"/>
</dbReference>
<protein>
    <submittedName>
        <fullName evidence="2">Uncharacterized protein</fullName>
    </submittedName>
</protein>
<dbReference type="Proteomes" id="UP000178964">
    <property type="component" value="Unassembled WGS sequence"/>
</dbReference>
<keyword evidence="1" id="KW-0812">Transmembrane</keyword>
<name>A0A1F4VR35_UNCKA</name>
<comment type="caution">
    <text evidence="2">The sequence shown here is derived from an EMBL/GenBank/DDBJ whole genome shotgun (WGS) entry which is preliminary data.</text>
</comment>
<evidence type="ECO:0000256" key="1">
    <source>
        <dbReference type="SAM" id="Phobius"/>
    </source>
</evidence>
<evidence type="ECO:0000313" key="2">
    <source>
        <dbReference type="EMBL" id="OGC59661.1"/>
    </source>
</evidence>
<accession>A0A1F4VR35</accession>
<feature type="transmembrane region" description="Helical" evidence="1">
    <location>
        <begin position="38"/>
        <end position="58"/>
    </location>
</feature>
<dbReference type="STRING" id="1802627.A3A70_01735"/>
<keyword evidence="1" id="KW-1133">Transmembrane helix</keyword>
<proteinExistence type="predicted"/>
<keyword evidence="1" id="KW-0472">Membrane</keyword>